<protein>
    <submittedName>
        <fullName evidence="4">Large adhesin</fullName>
    </submittedName>
</protein>
<dbReference type="SUPFAM" id="SSF50729">
    <property type="entry name" value="PH domain-like"/>
    <property type="match status" value="1"/>
</dbReference>
<evidence type="ECO:0000256" key="1">
    <source>
        <dbReference type="ARBA" id="ARBA00004496"/>
    </source>
</evidence>
<dbReference type="GO" id="GO:0030036">
    <property type="term" value="P:actin cytoskeleton organization"/>
    <property type="evidence" value="ECO:0007669"/>
    <property type="project" value="TreeGrafter"/>
</dbReference>
<dbReference type="InParanoid" id="A0A2P6MSC7"/>
<organism evidence="4 5">
    <name type="scientific">Planoprotostelium fungivorum</name>
    <dbReference type="NCBI Taxonomy" id="1890364"/>
    <lineage>
        <taxon>Eukaryota</taxon>
        <taxon>Amoebozoa</taxon>
        <taxon>Evosea</taxon>
        <taxon>Variosea</taxon>
        <taxon>Cavosteliida</taxon>
        <taxon>Cavosteliaceae</taxon>
        <taxon>Planoprotostelium</taxon>
    </lineage>
</organism>
<dbReference type="GO" id="GO:0005886">
    <property type="term" value="C:plasma membrane"/>
    <property type="evidence" value="ECO:0007669"/>
    <property type="project" value="TreeGrafter"/>
</dbReference>
<evidence type="ECO:0000256" key="2">
    <source>
        <dbReference type="ARBA" id="ARBA00022490"/>
    </source>
</evidence>
<comment type="caution">
    <text evidence="4">The sequence shown here is derived from an EMBL/GenBank/DDBJ whole genome shotgun (WGS) entry which is preliminary data.</text>
</comment>
<comment type="subcellular location">
    <subcellularLocation>
        <location evidence="1">Cytoplasm</location>
    </subcellularLocation>
</comment>
<dbReference type="OrthoDB" id="10261837at2759"/>
<feature type="non-terminal residue" evidence="4">
    <location>
        <position position="908"/>
    </location>
</feature>
<feature type="domain" description="PH" evidence="3">
    <location>
        <begin position="816"/>
        <end position="908"/>
    </location>
</feature>
<accession>A0A2P6MSC7</accession>
<dbReference type="InterPro" id="IPR001849">
    <property type="entry name" value="PH_domain"/>
</dbReference>
<dbReference type="SUPFAM" id="SSF47220">
    <property type="entry name" value="alpha-catenin/vinculin-like"/>
    <property type="match status" value="3"/>
</dbReference>
<name>A0A2P6MSC7_9EUKA</name>
<dbReference type="Gene3D" id="1.20.1420.10">
    <property type="entry name" value="Talin, central domain"/>
    <property type="match status" value="3"/>
</dbReference>
<evidence type="ECO:0000259" key="3">
    <source>
        <dbReference type="PROSITE" id="PS50003"/>
    </source>
</evidence>
<dbReference type="Pfam" id="PF00169">
    <property type="entry name" value="PH"/>
    <property type="match status" value="1"/>
</dbReference>
<dbReference type="GO" id="GO:0051015">
    <property type="term" value="F:actin filament binding"/>
    <property type="evidence" value="ECO:0007669"/>
    <property type="project" value="InterPro"/>
</dbReference>
<evidence type="ECO:0000313" key="4">
    <source>
        <dbReference type="EMBL" id="PRP74596.1"/>
    </source>
</evidence>
<dbReference type="PANTHER" id="PTHR19981">
    <property type="entry name" value="TALIN"/>
    <property type="match status" value="1"/>
</dbReference>
<dbReference type="PROSITE" id="PS50003">
    <property type="entry name" value="PH_DOMAIN"/>
    <property type="match status" value="1"/>
</dbReference>
<gene>
    <name evidence="4" type="ORF">PROFUN_15871</name>
</gene>
<reference evidence="4 5" key="1">
    <citation type="journal article" date="2018" name="Genome Biol. Evol.">
        <title>Multiple Roots of Fruiting Body Formation in Amoebozoa.</title>
        <authorList>
            <person name="Hillmann F."/>
            <person name="Forbes G."/>
            <person name="Novohradska S."/>
            <person name="Ferling I."/>
            <person name="Riege K."/>
            <person name="Groth M."/>
            <person name="Westermann M."/>
            <person name="Marz M."/>
            <person name="Spaller T."/>
            <person name="Winckler T."/>
            <person name="Schaap P."/>
            <person name="Glockner G."/>
        </authorList>
    </citation>
    <scope>NUCLEOTIDE SEQUENCE [LARGE SCALE GENOMIC DNA]</scope>
    <source>
        <strain evidence="4 5">Jena</strain>
    </source>
</reference>
<dbReference type="EMBL" id="MDYQ01000449">
    <property type="protein sequence ID" value="PRP74596.1"/>
    <property type="molecule type" value="Genomic_DNA"/>
</dbReference>
<dbReference type="GO" id="GO:0098609">
    <property type="term" value="P:cell-cell adhesion"/>
    <property type="evidence" value="ECO:0007669"/>
    <property type="project" value="TreeGrafter"/>
</dbReference>
<dbReference type="Gene3D" id="2.30.29.30">
    <property type="entry name" value="Pleckstrin-homology domain (PH domain)/Phosphotyrosine-binding domain (PTB)"/>
    <property type="match status" value="1"/>
</dbReference>
<dbReference type="InterPro" id="IPR054082">
    <property type="entry name" value="Talin_IBS2B"/>
</dbReference>
<dbReference type="Proteomes" id="UP000241769">
    <property type="component" value="Unassembled WGS sequence"/>
</dbReference>
<sequence length="908" mass="97690">MSDNSEEYSLVVEGLVDGISELVLTSVTNNFGSVQEICEKIADRTNKLVQIAQDVATSSNDSDMHTAIANGINGIAKTVEALVVTFNTLLTIHLTRSGTAKLPDAQQAFAKAAKDVGEAINDLVKAMDETQNRRVAEAVRDSIRATKSVQESAYKDAKLLLSTAQLAVERTVHLVQVATARYSSNIQRGVKLTSGVEGVKQGTPKVIQAAKNVCEDKSDQNRTDRLDSEVRSLGQYYAMIVEATRMASAYYGKAAETYEYVKKLIEDAKTLETIFTDLYHNTKTGTNEEFMEKARTAATKAKGVVDQALAAAAAESNPIKKQLILNAVNDLKEASAGFLRAAKEVRQNPDSKEAQAALDAAHRAMEAAIKNVIDVTSSNDIAELPTDSKFNVASNALESAAATVVKNAKENPTEVAQNSRDLMAIALAYADNAEQLAREKNNSAQQKAILVSVKEVVDSATRMATAAPKAAANPSDSASQNELHSAYSALLKGVEASKKNAQSAPEETVDVSKLEFDLGKSPEAQLVAASKAEATAALELAEEAERLLNGITDPNKKKQLADAIHHVKTTARKVLDAADALARNPHDPQLQGALSKAQAELGQRIQSVISLTNESKRDEEVAAAMAQMKLEESQSAAATQNKFLSEASELLAEISKTFGGSTKLSAEETIANAKKLSERANSLAAQLREIAAGIQDPVLKESQKILQSAKIIKDSGTQVKILSAVRAAGSDDRSNTVGNAVKNMQTNIAEVIRQIQAEQLKQKFRSIVQNTVNINKVVKAWRRHSLSLGNPGINNAKCRLFGDTTRQVGATRSMESLKRKGYLVKKGGVIPSWKRRWFVLDGPQLKYYDKAYGQELGIIPLLSSDGKTLADVVEVPGIQGISCVLLKMQRTETNGSGLLNGRCVTMHP</sequence>
<keyword evidence="2" id="KW-0963">Cytoplasm</keyword>
<dbReference type="Pfam" id="PF21896">
    <property type="entry name" value="Talin_IBS2B"/>
    <property type="match status" value="1"/>
</dbReference>
<dbReference type="PANTHER" id="PTHR19981:SF1">
    <property type="entry name" value="RHEA, ISOFORM B"/>
    <property type="match status" value="1"/>
</dbReference>
<dbReference type="AlphaFoldDB" id="A0A2P6MSC7"/>
<dbReference type="InterPro" id="IPR011993">
    <property type="entry name" value="PH-like_dom_sf"/>
</dbReference>
<evidence type="ECO:0000313" key="5">
    <source>
        <dbReference type="Proteomes" id="UP000241769"/>
    </source>
</evidence>
<dbReference type="GO" id="GO:0005737">
    <property type="term" value="C:cytoplasm"/>
    <property type="evidence" value="ECO:0007669"/>
    <property type="project" value="UniProtKB-SubCell"/>
</dbReference>
<dbReference type="InterPro" id="IPR036723">
    <property type="entry name" value="Alpha-catenin/vinculin-like_sf"/>
</dbReference>
<dbReference type="Gene3D" id="1.20.120.230">
    <property type="entry name" value="Alpha-catenin/vinculin-like"/>
    <property type="match status" value="1"/>
</dbReference>
<keyword evidence="5" id="KW-1185">Reference proteome</keyword>
<proteinExistence type="predicted"/>